<evidence type="ECO:0000313" key="2">
    <source>
        <dbReference type="Proteomes" id="UP000270795"/>
    </source>
</evidence>
<dbReference type="AlphaFoldDB" id="A0A3M6A5H4"/>
<evidence type="ECO:0000313" key="1">
    <source>
        <dbReference type="EMBL" id="RMV14256.1"/>
    </source>
</evidence>
<protein>
    <submittedName>
        <fullName evidence="1">Uncharacterized protein</fullName>
    </submittedName>
</protein>
<comment type="caution">
    <text evidence="1">The sequence shown here is derived from an EMBL/GenBank/DDBJ whole genome shotgun (WGS) entry which is preliminary data.</text>
</comment>
<reference evidence="1 2" key="1">
    <citation type="submission" date="2018-08" db="EMBL/GenBank/DDBJ databases">
        <title>Recombination of ecologically and evolutionarily significant loci maintains genetic cohesion in the Pseudomonas syringae species complex.</title>
        <authorList>
            <person name="Dillon M."/>
            <person name="Thakur S."/>
            <person name="Almeida R.N.D."/>
            <person name="Weir B.S."/>
            <person name="Guttman D.S."/>
        </authorList>
    </citation>
    <scope>NUCLEOTIDE SEQUENCE [LARGE SCALE GENOMIC DNA]</scope>
    <source>
        <strain evidence="1 2">ICMP 11899</strain>
    </source>
</reference>
<name>A0A3M6A5H4_PSESS</name>
<sequence>MVAPAIVGRIIPVVVAALTNQPDFYVISGQFVASGIGHHDFKFGRAVAVGLRLALVGFVVVVIAACTAAEQRTHAGQVLGRPDRLHQTTGDRTPAGLLQAGLQNQLQWRFGLRPFALHGKRRVAFGVKRNRLQLQVMLEVFFGDRTELIARQFRHGFAQRTHVDLTGQGIARGGRAVQVATSDIELGVVSRRNRRVAALEFQSQALGQEVFNLEFVKLRFAVAQVEHQLPATGRRFIGELQLILVEPTAVGFPDELAADLIIRAAHFDGDGLLLDVLAVAVTQQAVEQHGFTGAIQVTRAENEELQRVSLRAGDVELGQVQRRTVQTQHAGLFVLVRQYHRRLGWQRQLSVAVAVGLALGDNLAAVVVHIDAHIAQGLAALERLSEDVQTVAVTVYRQTDITEGEQGSRLRVAVGPRRAHDCQINTRLLQRFDTGNR</sequence>
<accession>A0A3M6A5H4</accession>
<organism evidence="1 2">
    <name type="scientific">Pseudomonas savastanoi</name>
    <name type="common">Pseudomonas syringae pv. savastanoi</name>
    <dbReference type="NCBI Taxonomy" id="29438"/>
    <lineage>
        <taxon>Bacteria</taxon>
        <taxon>Pseudomonadati</taxon>
        <taxon>Pseudomonadota</taxon>
        <taxon>Gammaproteobacteria</taxon>
        <taxon>Pseudomonadales</taxon>
        <taxon>Pseudomonadaceae</taxon>
        <taxon>Pseudomonas</taxon>
    </lineage>
</organism>
<dbReference type="EMBL" id="RBUM01000291">
    <property type="protein sequence ID" value="RMV14256.1"/>
    <property type="molecule type" value="Genomic_DNA"/>
</dbReference>
<dbReference type="Proteomes" id="UP000270795">
    <property type="component" value="Unassembled WGS sequence"/>
</dbReference>
<gene>
    <name evidence="1" type="ORF">ALP17_05449</name>
</gene>
<proteinExistence type="predicted"/>